<dbReference type="GO" id="GO:0006457">
    <property type="term" value="P:protein folding"/>
    <property type="evidence" value="ECO:0007669"/>
    <property type="project" value="InterPro"/>
</dbReference>
<comment type="function">
    <text evidence="4">Involved in urease metallocenter assembly. Binds nickel. Probably functions as a nickel donor during metallocenter assembly.</text>
</comment>
<evidence type="ECO:0000313" key="7">
    <source>
        <dbReference type="Proteomes" id="UP000294360"/>
    </source>
</evidence>
<dbReference type="GO" id="GO:0016151">
    <property type="term" value="F:nickel cation binding"/>
    <property type="evidence" value="ECO:0007669"/>
    <property type="project" value="UniProtKB-UniRule"/>
</dbReference>
<accession>A0A4V6IMJ5</accession>
<dbReference type="Gene3D" id="3.30.70.790">
    <property type="entry name" value="UreE, C-terminal domain"/>
    <property type="match status" value="1"/>
</dbReference>
<proteinExistence type="inferred from homology"/>
<dbReference type="HAMAP" id="MF_00822">
    <property type="entry name" value="UreE"/>
    <property type="match status" value="1"/>
</dbReference>
<organism evidence="6 7">
    <name type="scientific">Methylocella tundrae</name>
    <dbReference type="NCBI Taxonomy" id="227605"/>
    <lineage>
        <taxon>Bacteria</taxon>
        <taxon>Pseudomonadati</taxon>
        <taxon>Pseudomonadota</taxon>
        <taxon>Alphaproteobacteria</taxon>
        <taxon>Hyphomicrobiales</taxon>
        <taxon>Beijerinckiaceae</taxon>
        <taxon>Methylocella</taxon>
    </lineage>
</organism>
<evidence type="ECO:0000256" key="1">
    <source>
        <dbReference type="ARBA" id="ARBA00022490"/>
    </source>
</evidence>
<reference evidence="6 7" key="1">
    <citation type="submission" date="2019-03" db="EMBL/GenBank/DDBJ databases">
        <authorList>
            <person name="Kox A.R. M."/>
        </authorList>
    </citation>
    <scope>NUCLEOTIDE SEQUENCE [LARGE SCALE GENOMIC DNA]</scope>
    <source>
        <strain evidence="6">MTUNDRAET4 annotated genome</strain>
    </source>
</reference>
<dbReference type="SMART" id="SM00988">
    <property type="entry name" value="UreE_N"/>
    <property type="match status" value="1"/>
</dbReference>
<evidence type="ECO:0000256" key="3">
    <source>
        <dbReference type="ARBA" id="ARBA00023186"/>
    </source>
</evidence>
<dbReference type="InterPro" id="IPR036118">
    <property type="entry name" value="UreE_N_sf"/>
</dbReference>
<dbReference type="OrthoDB" id="7376380at2"/>
<name>A0A4V6IMJ5_METTU</name>
<sequence>MRLIESILGSRLDEAFATPLHHLEHHGGVDVLTLQSADVARRRLRARTDKGEEIAVALPRDQALFDGAVLALETGYGLVVRVAERHWLHLVPCDRQSAIELGYHAGNLHWRVAFEGEALLVAIEAPVEDYLVRLGDLITSGRVTSSVRASDKVSAC</sequence>
<keyword evidence="2 4" id="KW-0533">Nickel</keyword>
<comment type="subcellular location">
    <subcellularLocation>
        <location evidence="4">Cytoplasm</location>
    </subcellularLocation>
</comment>
<dbReference type="AlphaFoldDB" id="A0A4V6IMJ5"/>
<dbReference type="InterPro" id="IPR004029">
    <property type="entry name" value="UreE_N"/>
</dbReference>
<dbReference type="KEGG" id="mtun:MTUNDRAET4_1851"/>
<gene>
    <name evidence="4 6" type="primary">ureE</name>
    <name evidence="6" type="ORF">MTUNDRAET4_1851</name>
</gene>
<evidence type="ECO:0000256" key="4">
    <source>
        <dbReference type="HAMAP-Rule" id="MF_00822"/>
    </source>
</evidence>
<dbReference type="RefSeq" id="WP_134488831.1">
    <property type="nucleotide sequence ID" value="NZ_CP139089.1"/>
</dbReference>
<dbReference type="GO" id="GO:0051082">
    <property type="term" value="F:unfolded protein binding"/>
    <property type="evidence" value="ECO:0007669"/>
    <property type="project" value="UniProtKB-UniRule"/>
</dbReference>
<dbReference type="SUPFAM" id="SSF69737">
    <property type="entry name" value="Urease metallochaperone UreE, C-terminal domain"/>
    <property type="match status" value="1"/>
</dbReference>
<dbReference type="SUPFAM" id="SSF69287">
    <property type="entry name" value="Urease metallochaperone UreE, N-terminal domain"/>
    <property type="match status" value="1"/>
</dbReference>
<feature type="domain" description="UreE urease accessory N-terminal" evidence="5">
    <location>
        <begin position="16"/>
        <end position="79"/>
    </location>
</feature>
<evidence type="ECO:0000259" key="5">
    <source>
        <dbReference type="SMART" id="SM00988"/>
    </source>
</evidence>
<dbReference type="NCBIfam" id="NF009752">
    <property type="entry name" value="PRK13261.1-2"/>
    <property type="match status" value="1"/>
</dbReference>
<evidence type="ECO:0000256" key="2">
    <source>
        <dbReference type="ARBA" id="ARBA00022596"/>
    </source>
</evidence>
<evidence type="ECO:0000313" key="6">
    <source>
        <dbReference type="EMBL" id="VFU08744.1"/>
    </source>
</evidence>
<dbReference type="EMBL" id="LR536450">
    <property type="protein sequence ID" value="VFU08744.1"/>
    <property type="molecule type" value="Genomic_DNA"/>
</dbReference>
<keyword evidence="3 4" id="KW-0143">Chaperone</keyword>
<dbReference type="Pfam" id="PF02814">
    <property type="entry name" value="UreE_N"/>
    <property type="match status" value="1"/>
</dbReference>
<keyword evidence="1 4" id="KW-0963">Cytoplasm</keyword>
<dbReference type="InterPro" id="IPR012406">
    <property type="entry name" value="UreE"/>
</dbReference>
<dbReference type="GO" id="GO:0005737">
    <property type="term" value="C:cytoplasm"/>
    <property type="evidence" value="ECO:0007669"/>
    <property type="project" value="UniProtKB-SubCell"/>
</dbReference>
<dbReference type="Proteomes" id="UP000294360">
    <property type="component" value="Chromosome"/>
</dbReference>
<dbReference type="Gene3D" id="2.60.260.20">
    <property type="entry name" value="Urease metallochaperone UreE, N-terminal domain"/>
    <property type="match status" value="1"/>
</dbReference>
<comment type="similarity">
    <text evidence="4">Belongs to the UreE family.</text>
</comment>
<protein>
    <recommendedName>
        <fullName evidence="4">Urease accessory protein UreE</fullName>
    </recommendedName>
</protein>